<protein>
    <submittedName>
        <fullName evidence="1">Uncharacterized protein</fullName>
    </submittedName>
</protein>
<reference evidence="1" key="1">
    <citation type="submission" date="2017-05" db="UniProtKB">
        <authorList>
            <consortium name="EnsemblMetazoa"/>
        </authorList>
    </citation>
    <scope>IDENTIFICATION</scope>
</reference>
<accession>A0A1X7UQP6</accession>
<sequence>VITITIEIKIKED</sequence>
<dbReference type="EnsemblMetazoa" id="Aqu2.1.30315_001">
    <property type="protein sequence ID" value="Aqu2.1.30315_001"/>
    <property type="gene ID" value="Aqu2.1.30315"/>
</dbReference>
<proteinExistence type="predicted"/>
<evidence type="ECO:0000313" key="1">
    <source>
        <dbReference type="EnsemblMetazoa" id="Aqu2.1.30315_001"/>
    </source>
</evidence>
<dbReference type="InParanoid" id="A0A1X7UQP6"/>
<name>A0A1X7UQP6_AMPQE</name>
<organism evidence="1">
    <name type="scientific">Amphimedon queenslandica</name>
    <name type="common">Sponge</name>
    <dbReference type="NCBI Taxonomy" id="400682"/>
    <lineage>
        <taxon>Eukaryota</taxon>
        <taxon>Metazoa</taxon>
        <taxon>Porifera</taxon>
        <taxon>Demospongiae</taxon>
        <taxon>Heteroscleromorpha</taxon>
        <taxon>Haplosclerida</taxon>
        <taxon>Niphatidae</taxon>
        <taxon>Amphimedon</taxon>
    </lineage>
</organism>